<dbReference type="Pfam" id="PF02464">
    <property type="entry name" value="CinA"/>
    <property type="match status" value="1"/>
</dbReference>
<name>A0A8J3BLB9_9ACTN</name>
<evidence type="ECO:0000259" key="1">
    <source>
        <dbReference type="Pfam" id="PF02464"/>
    </source>
</evidence>
<proteinExistence type="predicted"/>
<reference evidence="2" key="2">
    <citation type="submission" date="2020-09" db="EMBL/GenBank/DDBJ databases">
        <authorList>
            <person name="Sun Q."/>
            <person name="Ohkuma M."/>
        </authorList>
    </citation>
    <scope>NUCLEOTIDE SEQUENCE</scope>
    <source>
        <strain evidence="2">JCM 3091</strain>
    </source>
</reference>
<dbReference type="RefSeq" id="WP_189113992.1">
    <property type="nucleotide sequence ID" value="NZ_BMQC01000006.1"/>
</dbReference>
<dbReference type="AlphaFoldDB" id="A0A8J3BLB9"/>
<comment type="caution">
    <text evidence="2">The sequence shown here is derived from an EMBL/GenBank/DDBJ whole genome shotgun (WGS) entry which is preliminary data.</text>
</comment>
<reference evidence="2" key="1">
    <citation type="journal article" date="2014" name="Int. J. Syst. Evol. Microbiol.">
        <title>Complete genome sequence of Corynebacterium casei LMG S-19264T (=DSM 44701T), isolated from a smear-ripened cheese.</title>
        <authorList>
            <consortium name="US DOE Joint Genome Institute (JGI-PGF)"/>
            <person name="Walter F."/>
            <person name="Albersmeier A."/>
            <person name="Kalinowski J."/>
            <person name="Ruckert C."/>
        </authorList>
    </citation>
    <scope>NUCLEOTIDE SEQUENCE</scope>
    <source>
        <strain evidence="2">JCM 3091</strain>
    </source>
</reference>
<keyword evidence="3" id="KW-1185">Reference proteome</keyword>
<accession>A0A8J3BLB9</accession>
<dbReference type="NCBIfam" id="TIGR00199">
    <property type="entry name" value="PncC_domain"/>
    <property type="match status" value="1"/>
</dbReference>
<evidence type="ECO:0000313" key="3">
    <source>
        <dbReference type="Proteomes" id="UP000662200"/>
    </source>
</evidence>
<gene>
    <name evidence="2" type="ORF">GCM10010124_20200</name>
</gene>
<dbReference type="Proteomes" id="UP000662200">
    <property type="component" value="Unassembled WGS sequence"/>
</dbReference>
<organism evidence="2 3">
    <name type="scientific">Pilimelia terevasa</name>
    <dbReference type="NCBI Taxonomy" id="53372"/>
    <lineage>
        <taxon>Bacteria</taxon>
        <taxon>Bacillati</taxon>
        <taxon>Actinomycetota</taxon>
        <taxon>Actinomycetes</taxon>
        <taxon>Micromonosporales</taxon>
        <taxon>Micromonosporaceae</taxon>
        <taxon>Pilimelia</taxon>
    </lineage>
</organism>
<dbReference type="InterPro" id="IPR036653">
    <property type="entry name" value="CinA-like_C"/>
</dbReference>
<dbReference type="Gene3D" id="3.90.950.20">
    <property type="entry name" value="CinA-like"/>
    <property type="match status" value="1"/>
</dbReference>
<sequence>MSPAGAAAVAALRAAGATVAVAESLTGGRLADAFVSVPGASAVFRGGLVAYATDLKTGLLDVPAGLLADRGPVDPDVARAMAAGARARCAADWAVATTGVAGPLAQGDRPVGLVHIAVAGPDGATHRTCRFEGDRDAIRNAAVDAALVLFLSRLSAPAA</sequence>
<dbReference type="InterPro" id="IPR008136">
    <property type="entry name" value="CinA_C"/>
</dbReference>
<dbReference type="EMBL" id="BMQC01000006">
    <property type="protein sequence ID" value="GGK27578.1"/>
    <property type="molecule type" value="Genomic_DNA"/>
</dbReference>
<protein>
    <submittedName>
        <fullName evidence="2">Competence damage-inducible protein A</fullName>
    </submittedName>
</protein>
<feature type="domain" description="CinA C-terminal" evidence="1">
    <location>
        <begin position="7"/>
        <end position="152"/>
    </location>
</feature>
<evidence type="ECO:0000313" key="2">
    <source>
        <dbReference type="EMBL" id="GGK27578.1"/>
    </source>
</evidence>
<dbReference type="SUPFAM" id="SSF142433">
    <property type="entry name" value="CinA-like"/>
    <property type="match status" value="1"/>
</dbReference>